<dbReference type="AlphaFoldDB" id="A0A0F9UGA7"/>
<dbReference type="Gene3D" id="3.40.50.410">
    <property type="entry name" value="von Willebrand factor, type A domain"/>
    <property type="match status" value="1"/>
</dbReference>
<dbReference type="Pfam" id="PF07090">
    <property type="entry name" value="GATase1_like"/>
    <property type="match status" value="1"/>
</dbReference>
<sequence>MIATMSLQFQGSQNGLLLAGLLAAATLLLVGLAVRQITARQWRSGVVVLAAALTPVVFVPVMLLEAGRRYRSGDKRGGRHAWLSAVAAAAALTIAAGVVAAAGVSQPVVLAALAGMQVAMAVGVFYAGASERLGLGRLTALMALRSLAIGALLTVLLQPAVAMLPTGEALKPLLSIFVDRSASMAATDGASPERYTQALEMLASQRVRIEQTYRPIWGHFAAAPRRVAALAELAELSPRGDGTDRTDLAAAIRMAAHSARRRPRAILLITDGNHNGPEDILQAAAEARAPIYTLGVGALTEPPTARRNIEIVSVDAPLTAAANVAATIKLTVRMTHWANTPAEVRLFEGMDPTPLLVQGIWTDQPDATRTVTLDWTPKDRPGDDGSTSAPSPVVELRVAIPPGDGEIISDDNEAIVHVLVTHPKIRVLYIEGTVRAEYKYLRRHLDSDPNIELISLVRIRDRRFWARGRIGDKPLASLPASEADFAMFDVIILSDLDKLFWEATALKRLEAFVDRGGGLVMLGGTSSFGPGGYGGTAVEDALPVHMGSRETASVTAPFGLRLTAAGDAHPILRGITDFFAGADGRAAEGDLAALRGCSGVVGAKPAATVLAVHPTEANAAGPLVVLAVQSYGAGRSAAFTADTTWQWDLPMKATGADSPYVRFWSQLVRWLAGAENRHEGSAAVARLRRTYMPAGEAIAVTAAVAAGEGADPADVRVVCELMAAERDEIITSQPMRTNDDGVFSADLAAPSPGRYRLGVRAADGTGRPLGEDMLAVVVASPPTELDRLARNERLLGEVAGRTGGRYADLTALPEIVDALWLAPAGAEMAATTIKLYHLPWLFVLFVAAITCEWVLRRRWELT</sequence>
<dbReference type="Gene3D" id="3.40.50.880">
    <property type="match status" value="1"/>
</dbReference>
<feature type="transmembrane region" description="Helical" evidence="1">
    <location>
        <begin position="85"/>
        <end position="104"/>
    </location>
</feature>
<feature type="transmembrane region" description="Helical" evidence="1">
    <location>
        <begin position="835"/>
        <end position="855"/>
    </location>
</feature>
<keyword evidence="1" id="KW-1133">Transmembrane helix</keyword>
<dbReference type="SUPFAM" id="SSF52317">
    <property type="entry name" value="Class I glutamine amidotransferase-like"/>
    <property type="match status" value="1"/>
</dbReference>
<dbReference type="SMART" id="SM00327">
    <property type="entry name" value="VWA"/>
    <property type="match status" value="1"/>
</dbReference>
<name>A0A0F9UGA7_9ZZZZ</name>
<evidence type="ECO:0000259" key="2">
    <source>
        <dbReference type="SMART" id="SM00327"/>
    </source>
</evidence>
<proteinExistence type="predicted"/>
<comment type="caution">
    <text evidence="3">The sequence shown here is derived from an EMBL/GenBank/DDBJ whole genome shotgun (WGS) entry which is preliminary data.</text>
</comment>
<reference evidence="3" key="1">
    <citation type="journal article" date="2015" name="Nature">
        <title>Complex archaea that bridge the gap between prokaryotes and eukaryotes.</title>
        <authorList>
            <person name="Spang A."/>
            <person name="Saw J.H."/>
            <person name="Jorgensen S.L."/>
            <person name="Zaremba-Niedzwiedzka K."/>
            <person name="Martijn J."/>
            <person name="Lind A.E."/>
            <person name="van Eijk R."/>
            <person name="Schleper C."/>
            <person name="Guy L."/>
            <person name="Ettema T.J."/>
        </authorList>
    </citation>
    <scope>NUCLEOTIDE SEQUENCE</scope>
</reference>
<dbReference type="InterPro" id="IPR002035">
    <property type="entry name" value="VWF_A"/>
</dbReference>
<dbReference type="InterPro" id="IPR029062">
    <property type="entry name" value="Class_I_gatase-like"/>
</dbReference>
<keyword evidence="1" id="KW-0812">Transmembrane</keyword>
<organism evidence="3">
    <name type="scientific">marine sediment metagenome</name>
    <dbReference type="NCBI Taxonomy" id="412755"/>
    <lineage>
        <taxon>unclassified sequences</taxon>
        <taxon>metagenomes</taxon>
        <taxon>ecological metagenomes</taxon>
    </lineage>
</organism>
<dbReference type="CDD" id="cd00198">
    <property type="entry name" value="vWFA"/>
    <property type="match status" value="1"/>
</dbReference>
<evidence type="ECO:0000256" key="1">
    <source>
        <dbReference type="SAM" id="Phobius"/>
    </source>
</evidence>
<feature type="domain" description="VWFA" evidence="2">
    <location>
        <begin position="173"/>
        <end position="339"/>
    </location>
</feature>
<dbReference type="EMBL" id="LAZR01000148">
    <property type="protein sequence ID" value="KKN86372.1"/>
    <property type="molecule type" value="Genomic_DNA"/>
</dbReference>
<keyword evidence="1" id="KW-0472">Membrane</keyword>
<accession>A0A0F9UGA7</accession>
<dbReference type="InterPro" id="IPR036465">
    <property type="entry name" value="vWFA_dom_sf"/>
</dbReference>
<evidence type="ECO:0000313" key="3">
    <source>
        <dbReference type="EMBL" id="KKN86372.1"/>
    </source>
</evidence>
<feature type="transmembrane region" description="Helical" evidence="1">
    <location>
        <begin position="45"/>
        <end position="64"/>
    </location>
</feature>
<gene>
    <name evidence="3" type="ORF">LCGC14_0269260</name>
</gene>
<protein>
    <recommendedName>
        <fullName evidence="2">VWFA domain-containing protein</fullName>
    </recommendedName>
</protein>
<feature type="transmembrane region" description="Helical" evidence="1">
    <location>
        <begin position="110"/>
        <end position="129"/>
    </location>
</feature>
<dbReference type="SUPFAM" id="SSF53300">
    <property type="entry name" value="vWA-like"/>
    <property type="match status" value="1"/>
</dbReference>
<feature type="transmembrane region" description="Helical" evidence="1">
    <location>
        <begin position="141"/>
        <end position="164"/>
    </location>
</feature>
<dbReference type="InterPro" id="IPR010768">
    <property type="entry name" value="GATase1-like"/>
</dbReference>
<dbReference type="PANTHER" id="PTHR37947">
    <property type="entry name" value="BLL2462 PROTEIN"/>
    <property type="match status" value="1"/>
</dbReference>
<dbReference type="PANTHER" id="PTHR37947:SF1">
    <property type="entry name" value="BLL2462 PROTEIN"/>
    <property type="match status" value="1"/>
</dbReference>